<comment type="subcellular location">
    <subcellularLocation>
        <location evidence="1">Cytoplasm</location>
    </subcellularLocation>
</comment>
<dbReference type="Gene3D" id="2.70.50.30">
    <property type="entry name" value="Coagulation Factor XIII, subunit A, domain 1"/>
    <property type="match status" value="1"/>
</dbReference>
<sequence length="301" mass="33127">SGRNIPFCFKSDTDASLPSASLPGYLCLSLLRPKKSPRMEGGRRAEAESSSAAARAPSESSDDLAEEAKAKFGIRDDEDDGDNEVGRDEGEEPGADGFVPSPLILLRDQVEKDKGICCPEVSSFVMLFGDPSDFVGPYALVDVKRTPFFNCFPSTPKLVGMVDLLCKVEPEVTFHSIGVVSEGFANLITSLPVAKNQSQILFTLKEGSKYRLRMTFTVRHNIVSGLTYSNVVWKRGIKVDQIKGMLGTFAPQQDPYEHLLEEETTPSGVLARGIYSAKLKFEDDDKTCHLELSYSFEIKKH</sequence>
<dbReference type="InterPro" id="IPR024792">
    <property type="entry name" value="RhoGDI_dom_sf"/>
</dbReference>
<evidence type="ECO:0000256" key="3">
    <source>
        <dbReference type="ARBA" id="ARBA00022468"/>
    </source>
</evidence>
<protein>
    <submittedName>
        <fullName evidence="6">Rho GDP-dissociation inhibitor</fullName>
    </submittedName>
</protein>
<evidence type="ECO:0000256" key="5">
    <source>
        <dbReference type="SAM" id="MobiDB-lite"/>
    </source>
</evidence>
<dbReference type="GO" id="GO:0016020">
    <property type="term" value="C:membrane"/>
    <property type="evidence" value="ECO:0007669"/>
    <property type="project" value="TreeGrafter"/>
</dbReference>
<keyword evidence="3" id="KW-0343">GTPase activation</keyword>
<keyword evidence="4" id="KW-0963">Cytoplasm</keyword>
<evidence type="ECO:0000313" key="6">
    <source>
        <dbReference type="EMBL" id="URE07312.1"/>
    </source>
</evidence>
<dbReference type="Proteomes" id="UP001055439">
    <property type="component" value="Chromosome 5"/>
</dbReference>
<comment type="similarity">
    <text evidence="2">Belongs to the Rho GDI family.</text>
</comment>
<feature type="compositionally biased region" description="Low complexity" evidence="5">
    <location>
        <begin position="48"/>
        <end position="59"/>
    </location>
</feature>
<dbReference type="SUPFAM" id="SSF81296">
    <property type="entry name" value="E set domains"/>
    <property type="match status" value="1"/>
</dbReference>
<feature type="compositionally biased region" description="Basic and acidic residues" evidence="5">
    <location>
        <begin position="37"/>
        <end position="47"/>
    </location>
</feature>
<dbReference type="InterPro" id="IPR000406">
    <property type="entry name" value="Rho_GDI"/>
</dbReference>
<feature type="non-terminal residue" evidence="6">
    <location>
        <position position="1"/>
    </location>
</feature>
<dbReference type="GO" id="GO:0005829">
    <property type="term" value="C:cytosol"/>
    <property type="evidence" value="ECO:0007669"/>
    <property type="project" value="TreeGrafter"/>
</dbReference>
<dbReference type="GO" id="GO:0007266">
    <property type="term" value="P:Rho protein signal transduction"/>
    <property type="evidence" value="ECO:0007669"/>
    <property type="project" value="InterPro"/>
</dbReference>
<evidence type="ECO:0000256" key="2">
    <source>
        <dbReference type="ARBA" id="ARBA00009758"/>
    </source>
</evidence>
<keyword evidence="7" id="KW-1185">Reference proteome</keyword>
<feature type="compositionally biased region" description="Basic and acidic residues" evidence="5">
    <location>
        <begin position="66"/>
        <end position="75"/>
    </location>
</feature>
<evidence type="ECO:0000256" key="4">
    <source>
        <dbReference type="ARBA" id="ARBA00022490"/>
    </source>
</evidence>
<dbReference type="PANTHER" id="PTHR10980:SF49">
    <property type="entry name" value="RHO GDP-DISSOCIATION INHIBITOR 1-LIKE"/>
    <property type="match status" value="1"/>
</dbReference>
<gene>
    <name evidence="6" type="ORF">MUK42_18366</name>
</gene>
<feature type="region of interest" description="Disordered" evidence="5">
    <location>
        <begin position="35"/>
        <end position="100"/>
    </location>
</feature>
<accession>A0A9E7K7U9</accession>
<dbReference type="GO" id="GO:0005096">
    <property type="term" value="F:GTPase activator activity"/>
    <property type="evidence" value="ECO:0007669"/>
    <property type="project" value="UniProtKB-KW"/>
</dbReference>
<dbReference type="GO" id="GO:0005094">
    <property type="term" value="F:Rho GDP-dissociation inhibitor activity"/>
    <property type="evidence" value="ECO:0007669"/>
    <property type="project" value="InterPro"/>
</dbReference>
<evidence type="ECO:0000256" key="1">
    <source>
        <dbReference type="ARBA" id="ARBA00004496"/>
    </source>
</evidence>
<dbReference type="InterPro" id="IPR014756">
    <property type="entry name" value="Ig_E-set"/>
</dbReference>
<organism evidence="6 7">
    <name type="scientific">Musa troglodytarum</name>
    <name type="common">fe'i banana</name>
    <dbReference type="NCBI Taxonomy" id="320322"/>
    <lineage>
        <taxon>Eukaryota</taxon>
        <taxon>Viridiplantae</taxon>
        <taxon>Streptophyta</taxon>
        <taxon>Embryophyta</taxon>
        <taxon>Tracheophyta</taxon>
        <taxon>Spermatophyta</taxon>
        <taxon>Magnoliopsida</taxon>
        <taxon>Liliopsida</taxon>
        <taxon>Zingiberales</taxon>
        <taxon>Musaceae</taxon>
        <taxon>Musa</taxon>
    </lineage>
</organism>
<feature type="compositionally biased region" description="Acidic residues" evidence="5">
    <location>
        <begin position="76"/>
        <end position="94"/>
    </location>
</feature>
<evidence type="ECO:0000313" key="7">
    <source>
        <dbReference type="Proteomes" id="UP001055439"/>
    </source>
</evidence>
<dbReference type="EMBL" id="CP097507">
    <property type="protein sequence ID" value="URE07312.1"/>
    <property type="molecule type" value="Genomic_DNA"/>
</dbReference>
<name>A0A9E7K7U9_9LILI</name>
<dbReference type="AlphaFoldDB" id="A0A9E7K7U9"/>
<dbReference type="Pfam" id="PF02115">
    <property type="entry name" value="Rho_GDI"/>
    <property type="match status" value="1"/>
</dbReference>
<dbReference type="FunFam" id="2.70.50.30:FF:000004">
    <property type="entry name" value="Rho GDP-dissociation inhibitor 1"/>
    <property type="match status" value="1"/>
</dbReference>
<proteinExistence type="inferred from homology"/>
<dbReference type="PANTHER" id="PTHR10980">
    <property type="entry name" value="RHO GDP-DISSOCIATION INHIBITOR"/>
    <property type="match status" value="1"/>
</dbReference>
<dbReference type="OrthoDB" id="1683373at2759"/>
<reference evidence="6" key="1">
    <citation type="submission" date="2022-05" db="EMBL/GenBank/DDBJ databases">
        <title>The Musa troglodytarum L. genome provides insights into the mechanism of non-climacteric behaviour and enrichment of carotenoids.</title>
        <authorList>
            <person name="Wang J."/>
        </authorList>
    </citation>
    <scope>NUCLEOTIDE SEQUENCE</scope>
    <source>
        <tissue evidence="6">Leaf</tissue>
    </source>
</reference>